<organism evidence="1 2">
    <name type="scientific">Blattamonas nauphoetae</name>
    <dbReference type="NCBI Taxonomy" id="2049346"/>
    <lineage>
        <taxon>Eukaryota</taxon>
        <taxon>Metamonada</taxon>
        <taxon>Preaxostyla</taxon>
        <taxon>Oxymonadida</taxon>
        <taxon>Blattamonas</taxon>
    </lineage>
</organism>
<keyword evidence="2" id="KW-1185">Reference proteome</keyword>
<dbReference type="Proteomes" id="UP001281761">
    <property type="component" value="Unassembled WGS sequence"/>
</dbReference>
<sequence>MKLNSTLDVSFETKAVEFLESVNPDDDESADAFLSSFASFCDDSETDFVQCISVLISSASQVITTAAMKMLDSLIDWCSDKVHLPLVKADLIPQLILLLNPLSLSFAEAVDIHTYLISNITFSFWLSTPHGLTQIGIEDYEKQQAVHETVLQQVLVPSEKYIWHLCVNRFSIIDGDQSYSFLTLLARLLRICPYYQPTMDFVLNMPVILTIPSCLVFFEDDYAIRAFLLHMNNTQRDWNEIRGETRQMWKKVQRMLRMEGIEDTIEEKLRNDQDEFGGGRVVSHSIVWSNLRGMNLPKQE</sequence>
<reference evidence="1 2" key="1">
    <citation type="journal article" date="2022" name="bioRxiv">
        <title>Genomics of Preaxostyla Flagellates Illuminates Evolutionary Transitions and the Path Towards Mitochondrial Loss.</title>
        <authorList>
            <person name="Novak L.V.F."/>
            <person name="Treitli S.C."/>
            <person name="Pyrih J."/>
            <person name="Halakuc P."/>
            <person name="Pipaliya S.V."/>
            <person name="Vacek V."/>
            <person name="Brzon O."/>
            <person name="Soukal P."/>
            <person name="Eme L."/>
            <person name="Dacks J.B."/>
            <person name="Karnkowska A."/>
            <person name="Elias M."/>
            <person name="Hampl V."/>
        </authorList>
    </citation>
    <scope>NUCLEOTIDE SEQUENCE [LARGE SCALE GENOMIC DNA]</scope>
    <source>
        <strain evidence="1">NAU3</strain>
        <tissue evidence="1">Gut</tissue>
    </source>
</reference>
<protein>
    <submittedName>
        <fullName evidence="1">Uncharacterized protein</fullName>
    </submittedName>
</protein>
<dbReference type="EMBL" id="JARBJD010000216">
    <property type="protein sequence ID" value="KAK2946891.1"/>
    <property type="molecule type" value="Genomic_DNA"/>
</dbReference>
<accession>A0ABQ9X543</accession>
<evidence type="ECO:0000313" key="1">
    <source>
        <dbReference type="EMBL" id="KAK2946891.1"/>
    </source>
</evidence>
<proteinExistence type="predicted"/>
<gene>
    <name evidence="1" type="ORF">BLNAU_18190</name>
</gene>
<name>A0ABQ9X543_9EUKA</name>
<comment type="caution">
    <text evidence="1">The sequence shown here is derived from an EMBL/GenBank/DDBJ whole genome shotgun (WGS) entry which is preliminary data.</text>
</comment>
<evidence type="ECO:0000313" key="2">
    <source>
        <dbReference type="Proteomes" id="UP001281761"/>
    </source>
</evidence>